<gene>
    <name evidence="2" type="ORF">ACJMK2_007478</name>
</gene>
<reference evidence="2 3" key="1">
    <citation type="submission" date="2024-11" db="EMBL/GenBank/DDBJ databases">
        <title>Chromosome-level genome assembly of the freshwater bivalve Anodonta woodiana.</title>
        <authorList>
            <person name="Chen X."/>
        </authorList>
    </citation>
    <scope>NUCLEOTIDE SEQUENCE [LARGE SCALE GENOMIC DNA]</scope>
    <source>
        <strain evidence="2">MN2024</strain>
        <tissue evidence="2">Gills</tissue>
    </source>
</reference>
<dbReference type="Proteomes" id="UP001634394">
    <property type="component" value="Unassembled WGS sequence"/>
</dbReference>
<dbReference type="EMBL" id="JBJQND010000011">
    <property type="protein sequence ID" value="KAL3861444.1"/>
    <property type="molecule type" value="Genomic_DNA"/>
</dbReference>
<proteinExistence type="predicted"/>
<name>A0ABD3VIN1_SINWO</name>
<evidence type="ECO:0000313" key="2">
    <source>
        <dbReference type="EMBL" id="KAL3861444.1"/>
    </source>
</evidence>
<comment type="caution">
    <text evidence="2">The sequence shown here is derived from an EMBL/GenBank/DDBJ whole genome shotgun (WGS) entry which is preliminary data.</text>
</comment>
<protein>
    <submittedName>
        <fullName evidence="2">Uncharacterized protein</fullName>
    </submittedName>
</protein>
<evidence type="ECO:0000256" key="1">
    <source>
        <dbReference type="SAM" id="MobiDB-lite"/>
    </source>
</evidence>
<feature type="compositionally biased region" description="Basic and acidic residues" evidence="1">
    <location>
        <begin position="83"/>
        <end position="102"/>
    </location>
</feature>
<feature type="compositionally biased region" description="Polar residues" evidence="1">
    <location>
        <begin position="1"/>
        <end position="12"/>
    </location>
</feature>
<accession>A0ABD3VIN1</accession>
<sequence length="102" mass="12031">MTPRRPQSPNKTLHQEDITPQAKQNNKKIPHPKQIEIPHYQSKTRQRKDNTSEEEKRLHEDPTVQEKQDSQKSPHLKQINTARRPDSPNKSKQPEDNKVQTK</sequence>
<keyword evidence="3" id="KW-1185">Reference proteome</keyword>
<evidence type="ECO:0000313" key="3">
    <source>
        <dbReference type="Proteomes" id="UP001634394"/>
    </source>
</evidence>
<feature type="compositionally biased region" description="Basic and acidic residues" evidence="1">
    <location>
        <begin position="47"/>
        <end position="72"/>
    </location>
</feature>
<organism evidence="2 3">
    <name type="scientific">Sinanodonta woodiana</name>
    <name type="common">Chinese pond mussel</name>
    <name type="synonym">Anodonta woodiana</name>
    <dbReference type="NCBI Taxonomy" id="1069815"/>
    <lineage>
        <taxon>Eukaryota</taxon>
        <taxon>Metazoa</taxon>
        <taxon>Spiralia</taxon>
        <taxon>Lophotrochozoa</taxon>
        <taxon>Mollusca</taxon>
        <taxon>Bivalvia</taxon>
        <taxon>Autobranchia</taxon>
        <taxon>Heteroconchia</taxon>
        <taxon>Palaeoheterodonta</taxon>
        <taxon>Unionida</taxon>
        <taxon>Unionoidea</taxon>
        <taxon>Unionidae</taxon>
        <taxon>Unioninae</taxon>
        <taxon>Sinanodonta</taxon>
    </lineage>
</organism>
<feature type="region of interest" description="Disordered" evidence="1">
    <location>
        <begin position="1"/>
        <end position="102"/>
    </location>
</feature>
<dbReference type="AlphaFoldDB" id="A0ABD3VIN1"/>